<dbReference type="Proteomes" id="UP000274131">
    <property type="component" value="Unassembled WGS sequence"/>
</dbReference>
<evidence type="ECO:0000313" key="2">
    <source>
        <dbReference type="Proteomes" id="UP000274131"/>
    </source>
</evidence>
<sequence length="66" mass="7512">MDSNSKRQAILEIQLLYHSSYYTCSSFITVKLAKEESGKWGKTERMMTAYRLGVGEEEGKKNIGFA</sequence>
<gene>
    <name evidence="1" type="ORF">EVEC_LOCUS10524</name>
</gene>
<protein>
    <submittedName>
        <fullName evidence="1 3">Uncharacterized protein</fullName>
    </submittedName>
</protein>
<evidence type="ECO:0000313" key="3">
    <source>
        <dbReference type="WBParaSite" id="EVEC_0001121001-mRNA-1"/>
    </source>
</evidence>
<reference evidence="1 2" key="2">
    <citation type="submission" date="2018-10" db="EMBL/GenBank/DDBJ databases">
        <authorList>
            <consortium name="Pathogen Informatics"/>
        </authorList>
    </citation>
    <scope>NUCLEOTIDE SEQUENCE [LARGE SCALE GENOMIC DNA]</scope>
</reference>
<organism evidence="3">
    <name type="scientific">Enterobius vermicularis</name>
    <name type="common">Human pinworm</name>
    <dbReference type="NCBI Taxonomy" id="51028"/>
    <lineage>
        <taxon>Eukaryota</taxon>
        <taxon>Metazoa</taxon>
        <taxon>Ecdysozoa</taxon>
        <taxon>Nematoda</taxon>
        <taxon>Chromadorea</taxon>
        <taxon>Rhabditida</taxon>
        <taxon>Spirurina</taxon>
        <taxon>Oxyuridomorpha</taxon>
        <taxon>Oxyuroidea</taxon>
        <taxon>Oxyuridae</taxon>
        <taxon>Enterobius</taxon>
    </lineage>
</organism>
<reference evidence="3" key="1">
    <citation type="submission" date="2017-02" db="UniProtKB">
        <authorList>
            <consortium name="WormBaseParasite"/>
        </authorList>
    </citation>
    <scope>IDENTIFICATION</scope>
</reference>
<evidence type="ECO:0000313" key="1">
    <source>
        <dbReference type="EMBL" id="VDD95773.1"/>
    </source>
</evidence>
<proteinExistence type="predicted"/>
<name>A0A0N4VK28_ENTVE</name>
<accession>A0A0N4VK28</accession>
<keyword evidence="2" id="KW-1185">Reference proteome</keyword>
<dbReference type="WBParaSite" id="EVEC_0001121001-mRNA-1">
    <property type="protein sequence ID" value="EVEC_0001121001-mRNA-1"/>
    <property type="gene ID" value="EVEC_0001121001"/>
</dbReference>
<dbReference type="AlphaFoldDB" id="A0A0N4VK28"/>
<dbReference type="EMBL" id="UXUI01010918">
    <property type="protein sequence ID" value="VDD95773.1"/>
    <property type="molecule type" value="Genomic_DNA"/>
</dbReference>